<dbReference type="PANTHER" id="PTHR10590">
    <property type="entry name" value="SODIUM/NUCLEOSIDE COTRANSPORTER"/>
    <property type="match status" value="1"/>
</dbReference>
<comment type="similarity">
    <text evidence="2">Belongs to the concentrative nucleoside transporter (CNT) (TC 2.A.41) family.</text>
</comment>
<organism evidence="10 11">
    <name type="scientific">Pinctada imbricata</name>
    <name type="common">Atlantic pearl-oyster</name>
    <name type="synonym">Pinctada martensii</name>
    <dbReference type="NCBI Taxonomy" id="66713"/>
    <lineage>
        <taxon>Eukaryota</taxon>
        <taxon>Metazoa</taxon>
        <taxon>Spiralia</taxon>
        <taxon>Lophotrochozoa</taxon>
        <taxon>Mollusca</taxon>
        <taxon>Bivalvia</taxon>
        <taxon>Autobranchia</taxon>
        <taxon>Pteriomorphia</taxon>
        <taxon>Pterioida</taxon>
        <taxon>Pterioidea</taxon>
        <taxon>Pteriidae</taxon>
        <taxon>Pinctada</taxon>
    </lineage>
</organism>
<dbReference type="InterPro" id="IPR008276">
    <property type="entry name" value="C_nuclsd_transpt"/>
</dbReference>
<comment type="caution">
    <text evidence="10">The sequence shown here is derived from an EMBL/GenBank/DDBJ whole genome shotgun (WGS) entry which is preliminary data.</text>
</comment>
<dbReference type="InterPro" id="IPR002668">
    <property type="entry name" value="CNT_N_dom"/>
</dbReference>
<dbReference type="Proteomes" id="UP001186944">
    <property type="component" value="Unassembled WGS sequence"/>
</dbReference>
<evidence type="ECO:0008006" key="12">
    <source>
        <dbReference type="Google" id="ProtNLM"/>
    </source>
</evidence>
<protein>
    <recommendedName>
        <fullName evidence="12">Solute carrier family 28 member 3</fullName>
    </recommendedName>
</protein>
<feature type="transmembrane region" description="Helical" evidence="7">
    <location>
        <begin position="165"/>
        <end position="192"/>
    </location>
</feature>
<feature type="transmembrane region" description="Helical" evidence="7">
    <location>
        <begin position="35"/>
        <end position="53"/>
    </location>
</feature>
<feature type="transmembrane region" description="Helical" evidence="7">
    <location>
        <begin position="137"/>
        <end position="153"/>
    </location>
</feature>
<comment type="subcellular location">
    <subcellularLocation>
        <location evidence="1">Cell membrane</location>
        <topology evidence="1">Multi-pass membrane protein</topology>
    </subcellularLocation>
</comment>
<dbReference type="InterPro" id="IPR011657">
    <property type="entry name" value="CNT_C_dom"/>
</dbReference>
<feature type="domain" description="Concentrative nucleoside transporter N-terminal" evidence="8">
    <location>
        <begin position="142"/>
        <end position="213"/>
    </location>
</feature>
<dbReference type="Pfam" id="PF01773">
    <property type="entry name" value="Nucleos_tra2_N"/>
    <property type="match status" value="1"/>
</dbReference>
<keyword evidence="4 7" id="KW-0812">Transmembrane</keyword>
<name>A0AA88YE40_PINIB</name>
<evidence type="ECO:0000256" key="3">
    <source>
        <dbReference type="ARBA" id="ARBA00022475"/>
    </source>
</evidence>
<gene>
    <name evidence="10" type="ORF">FSP39_019420</name>
</gene>
<feature type="transmembrane region" description="Helical" evidence="7">
    <location>
        <begin position="254"/>
        <end position="274"/>
    </location>
</feature>
<keyword evidence="3" id="KW-1003">Cell membrane</keyword>
<dbReference type="EMBL" id="VSWD01000005">
    <property type="protein sequence ID" value="KAK3103459.1"/>
    <property type="molecule type" value="Genomic_DNA"/>
</dbReference>
<feature type="transmembrane region" description="Helical" evidence="7">
    <location>
        <begin position="228"/>
        <end position="247"/>
    </location>
</feature>
<dbReference type="GO" id="GO:0005886">
    <property type="term" value="C:plasma membrane"/>
    <property type="evidence" value="ECO:0007669"/>
    <property type="project" value="UniProtKB-SubCell"/>
</dbReference>
<evidence type="ECO:0000256" key="4">
    <source>
        <dbReference type="ARBA" id="ARBA00022692"/>
    </source>
</evidence>
<dbReference type="Pfam" id="PF07662">
    <property type="entry name" value="Nucleos_tra2_C"/>
    <property type="match status" value="1"/>
</dbReference>
<reference evidence="10" key="1">
    <citation type="submission" date="2019-08" db="EMBL/GenBank/DDBJ databases">
        <title>The improved chromosome-level genome for the pearl oyster Pinctada fucata martensii using PacBio sequencing and Hi-C.</title>
        <authorList>
            <person name="Zheng Z."/>
        </authorList>
    </citation>
    <scope>NUCLEOTIDE SEQUENCE</scope>
    <source>
        <strain evidence="10">ZZ-2019</strain>
        <tissue evidence="10">Adductor muscle</tissue>
    </source>
</reference>
<proteinExistence type="inferred from homology"/>
<feature type="transmembrane region" description="Helical" evidence="7">
    <location>
        <begin position="111"/>
        <end position="131"/>
    </location>
</feature>
<evidence type="ECO:0000256" key="6">
    <source>
        <dbReference type="ARBA" id="ARBA00023136"/>
    </source>
</evidence>
<evidence type="ECO:0000313" key="10">
    <source>
        <dbReference type="EMBL" id="KAK3103459.1"/>
    </source>
</evidence>
<feature type="transmembrane region" description="Helical" evidence="7">
    <location>
        <begin position="508"/>
        <end position="531"/>
    </location>
</feature>
<evidence type="ECO:0000259" key="8">
    <source>
        <dbReference type="Pfam" id="PF01773"/>
    </source>
</evidence>
<evidence type="ECO:0000256" key="1">
    <source>
        <dbReference type="ARBA" id="ARBA00004651"/>
    </source>
</evidence>
<dbReference type="PANTHER" id="PTHR10590:SF4">
    <property type="entry name" value="SOLUTE CARRIER FAMILY 28 MEMBER 3"/>
    <property type="match status" value="1"/>
</dbReference>
<evidence type="ECO:0000259" key="9">
    <source>
        <dbReference type="Pfam" id="PF07662"/>
    </source>
</evidence>
<accession>A0AA88YE40</accession>
<dbReference type="GO" id="GO:0005415">
    <property type="term" value="F:nucleoside:sodium symporter activity"/>
    <property type="evidence" value="ECO:0007669"/>
    <property type="project" value="TreeGrafter"/>
</dbReference>
<dbReference type="AlphaFoldDB" id="A0AA88YE40"/>
<keyword evidence="5 7" id="KW-1133">Transmembrane helix</keyword>
<keyword evidence="11" id="KW-1185">Reference proteome</keyword>
<keyword evidence="6 7" id="KW-0472">Membrane</keyword>
<sequence>MQEKQNGHAHVDLTFKEPTFTENLNQFYRTHKTKLFNTIKGIILVLYLVYVGYSFSVKFGDEGSIRLLVCTLFGLLLMTWRFIKRRHPERILPNSCYNIWEEKIFRKVMRWSLNIVVGVVAVAYTVIYTLMDNPGNLMSLSGIVVFFTILYTTSTNRSAINWHTIYWGFLLQIIMGIFIVRSEVGISVMIYIRDRFSEFLSYSDTGAAFVFSEKYVEFNFIFRNLPHVLFYLTMINVLTYLGVISFIVRTIGNFMAFCLGTGAVESVVAASNIFMGSVPIEYLLSAALMSAPAALVCAKLNMPNVQVPVDDKIVKYQRNPKERENAPRNVLEAITKGTQIGTMIVTTIAANTLIYLSLTDFLNATLTWFGYRVDVPDITFEKICSYLLWPFAFIMGVPKEDCPEVGRFLGVRALTNAGIAYIQMGKYLDNKEQLTIYESSFNDSILMNNGDIFLPNWNTTLENGILTERTALIGTYALCGFSSLPAMGLSLGVFGSIFPHRLQDVSRIILRAFIVSTIASYVTACIAGNHFTLNF</sequence>
<evidence type="ECO:0000256" key="5">
    <source>
        <dbReference type="ARBA" id="ARBA00022989"/>
    </source>
</evidence>
<feature type="transmembrane region" description="Helical" evidence="7">
    <location>
        <begin position="65"/>
        <end position="83"/>
    </location>
</feature>
<evidence type="ECO:0000256" key="7">
    <source>
        <dbReference type="SAM" id="Phobius"/>
    </source>
</evidence>
<evidence type="ECO:0000313" key="11">
    <source>
        <dbReference type="Proteomes" id="UP001186944"/>
    </source>
</evidence>
<evidence type="ECO:0000256" key="2">
    <source>
        <dbReference type="ARBA" id="ARBA00009033"/>
    </source>
</evidence>
<feature type="domain" description="Concentrative nucleoside transporter C-terminal" evidence="9">
    <location>
        <begin position="282"/>
        <end position="528"/>
    </location>
</feature>